<dbReference type="SUPFAM" id="SSF52172">
    <property type="entry name" value="CheY-like"/>
    <property type="match status" value="1"/>
</dbReference>
<comment type="caution">
    <text evidence="3">The sequence shown here is derived from an EMBL/GenBank/DDBJ whole genome shotgun (WGS) entry which is preliminary data.</text>
</comment>
<dbReference type="PANTHER" id="PTHR43228">
    <property type="entry name" value="TWO-COMPONENT RESPONSE REGULATOR"/>
    <property type="match status" value="1"/>
</dbReference>
<dbReference type="InterPro" id="IPR011006">
    <property type="entry name" value="CheY-like_superfamily"/>
</dbReference>
<evidence type="ECO:0000256" key="1">
    <source>
        <dbReference type="PROSITE-ProRule" id="PRU00169"/>
    </source>
</evidence>
<dbReference type="AlphaFoldDB" id="A0A2S6IFY7"/>
<dbReference type="EMBL" id="PTJD01000011">
    <property type="protein sequence ID" value="PPK93107.1"/>
    <property type="molecule type" value="Genomic_DNA"/>
</dbReference>
<dbReference type="InterPro" id="IPR001789">
    <property type="entry name" value="Sig_transdc_resp-reg_receiver"/>
</dbReference>
<evidence type="ECO:0000313" key="4">
    <source>
        <dbReference type="Proteomes" id="UP000239485"/>
    </source>
</evidence>
<dbReference type="OrthoDB" id="5244255at2"/>
<feature type="modified residue" description="4-aspartylphosphate" evidence="1">
    <location>
        <position position="54"/>
    </location>
</feature>
<dbReference type="InterPro" id="IPR052048">
    <property type="entry name" value="ST_Response_Regulator"/>
</dbReference>
<dbReference type="Proteomes" id="UP000239485">
    <property type="component" value="Unassembled WGS sequence"/>
</dbReference>
<feature type="domain" description="Response regulatory" evidence="2">
    <location>
        <begin position="2"/>
        <end position="119"/>
    </location>
</feature>
<dbReference type="GO" id="GO:0000160">
    <property type="term" value="P:phosphorelay signal transduction system"/>
    <property type="evidence" value="ECO:0007669"/>
    <property type="project" value="InterPro"/>
</dbReference>
<keyword evidence="4" id="KW-1185">Reference proteome</keyword>
<dbReference type="Gene3D" id="3.40.50.2300">
    <property type="match status" value="1"/>
</dbReference>
<evidence type="ECO:0000313" key="3">
    <source>
        <dbReference type="EMBL" id="PPK93107.1"/>
    </source>
</evidence>
<evidence type="ECO:0000259" key="2">
    <source>
        <dbReference type="PROSITE" id="PS50110"/>
    </source>
</evidence>
<gene>
    <name evidence="3" type="ORF">CLV92_11124</name>
</gene>
<dbReference type="PANTHER" id="PTHR43228:SF1">
    <property type="entry name" value="TWO-COMPONENT RESPONSE REGULATOR ARR22"/>
    <property type="match status" value="1"/>
</dbReference>
<accession>A0A2S6IFY7</accession>
<sequence>MKALVVDDSRVMRQIVIRTLRQAGYDWVEVVQAENGQEGLEVVRNENPDIVLSDWNMPERTGIEMLQALRAGGDTVPFGFVTSEGSQEMRDKAAAAGALFLIAKPFTPEQFADALEPVLGKSNAQQQVSQSTGPAVKWQEGMPSPLPTNLAVRNLLSDLLNRDVDVAPGPEVPPGGKPGTTVALYVDDRLKSAAVAVMSFDLAAHCGAAIGLLPPGASEAAIEDREMPDNLHQNAGEVLNIMASLFNLEGAPHLKLHAYYRPGEQLRPDVVDWATRKGSRVDLTVSVSRYGKGGLSIVTF</sequence>
<proteinExistence type="predicted"/>
<organism evidence="3 4">
    <name type="scientific">Kineococcus xinjiangensis</name>
    <dbReference type="NCBI Taxonomy" id="512762"/>
    <lineage>
        <taxon>Bacteria</taxon>
        <taxon>Bacillati</taxon>
        <taxon>Actinomycetota</taxon>
        <taxon>Actinomycetes</taxon>
        <taxon>Kineosporiales</taxon>
        <taxon>Kineosporiaceae</taxon>
        <taxon>Kineococcus</taxon>
    </lineage>
</organism>
<dbReference type="SMART" id="SM00448">
    <property type="entry name" value="REC"/>
    <property type="match status" value="1"/>
</dbReference>
<dbReference type="PROSITE" id="PS50110">
    <property type="entry name" value="RESPONSE_REGULATORY"/>
    <property type="match status" value="1"/>
</dbReference>
<keyword evidence="1" id="KW-0597">Phosphoprotein</keyword>
<reference evidence="3 4" key="1">
    <citation type="submission" date="2018-02" db="EMBL/GenBank/DDBJ databases">
        <title>Genomic Encyclopedia of Archaeal and Bacterial Type Strains, Phase II (KMG-II): from individual species to whole genera.</title>
        <authorList>
            <person name="Goeker M."/>
        </authorList>
    </citation>
    <scope>NUCLEOTIDE SEQUENCE [LARGE SCALE GENOMIC DNA]</scope>
    <source>
        <strain evidence="3 4">DSM 22857</strain>
    </source>
</reference>
<protein>
    <submittedName>
        <fullName evidence="3">Response regulator receiver domain-containing protein</fullName>
    </submittedName>
</protein>
<name>A0A2S6IFY7_9ACTN</name>
<dbReference type="Pfam" id="PF00072">
    <property type="entry name" value="Response_reg"/>
    <property type="match status" value="1"/>
</dbReference>